<evidence type="ECO:0000313" key="2">
    <source>
        <dbReference type="Proteomes" id="UP000886469"/>
    </source>
</evidence>
<evidence type="ECO:0000313" key="1">
    <source>
        <dbReference type="EMBL" id="NMQ05260.1"/>
    </source>
</evidence>
<dbReference type="Proteomes" id="UP000886469">
    <property type="component" value="Unassembled WGS sequence"/>
</dbReference>
<dbReference type="RefSeq" id="WP_169070025.1">
    <property type="nucleotide sequence ID" value="NZ_SPMX01000018.1"/>
</dbReference>
<dbReference type="InterPro" id="IPR056928">
    <property type="entry name" value="Gp77-like"/>
</dbReference>
<sequence length="103" mass="10788">MSSLRSAWPAKDPEEALVAEFYYANEVQAGETITGMSVSCSVLSGVDPDPAAVLNGTPTISGSSVLQPFHAGLDGVNYRLRCVATFSSGRILVRAASLPVRMA</sequence>
<gene>
    <name evidence="1" type="ORF">E4Q08_08250</name>
</gene>
<proteinExistence type="predicted"/>
<reference evidence="1" key="1">
    <citation type="submission" date="2019-03" db="EMBL/GenBank/DDBJ databases">
        <title>Metabolic reconstructions from genomes of highly enriched 'Candidatus Accumulibacter' and 'Candidatus Competibacter' bioreactor populations.</title>
        <authorList>
            <person name="Annavajhala M.K."/>
            <person name="Welles L."/>
            <person name="Abbas B."/>
            <person name="Sorokin D."/>
            <person name="Park H."/>
            <person name="Van Loosdrecht M."/>
            <person name="Chandran K."/>
        </authorList>
    </citation>
    <scope>NUCLEOTIDE SEQUENCE</scope>
    <source>
        <strain evidence="1">SBR_L</strain>
    </source>
</reference>
<comment type="caution">
    <text evidence="1">The sequence shown here is derived from an EMBL/GenBank/DDBJ whole genome shotgun (WGS) entry which is preliminary data.</text>
</comment>
<dbReference type="Pfam" id="PF23148">
    <property type="entry name" value="Gp77"/>
    <property type="match status" value="1"/>
</dbReference>
<accession>A0ABX1T6I1</accession>
<dbReference type="EMBL" id="SPMX01000018">
    <property type="protein sequence ID" value="NMQ05260.1"/>
    <property type="molecule type" value="Genomic_DNA"/>
</dbReference>
<name>A0ABX1T6I1_9PROT</name>
<organism evidence="1 2">
    <name type="scientific">Candidatus Accumulibacter contiguus</name>
    <dbReference type="NCBI Taxonomy" id="2954381"/>
    <lineage>
        <taxon>Bacteria</taxon>
        <taxon>Pseudomonadati</taxon>
        <taxon>Pseudomonadota</taxon>
        <taxon>Betaproteobacteria</taxon>
        <taxon>Candidatus Accumulibacter</taxon>
    </lineage>
</organism>
<protein>
    <submittedName>
        <fullName evidence="1">Uncharacterized protein</fullName>
    </submittedName>
</protein>
<keyword evidence="2" id="KW-1185">Reference proteome</keyword>